<feature type="compositionally biased region" description="Low complexity" evidence="1">
    <location>
        <begin position="86"/>
        <end position="99"/>
    </location>
</feature>
<comment type="caution">
    <text evidence="2">The sequence shown here is derived from an EMBL/GenBank/DDBJ whole genome shotgun (WGS) entry which is preliminary data.</text>
</comment>
<keyword evidence="3" id="KW-1185">Reference proteome</keyword>
<evidence type="ECO:0000313" key="2">
    <source>
        <dbReference type="EMBL" id="RGP79940.1"/>
    </source>
</evidence>
<sequence>MSSNTSSIPPGPLSHVRATEAHERISKDIDHCHDSNLQQCHLSVPAQPHYTYPYNPGWPYVPQYNTYQLPQLGYLGHPHPFPQPDLRSLQPSLSASQQSGPHAEHETLPNQQQARYNYTLNGDVTAGYFSKSQHPRKCFKSIHPQSGACTRVIRDADSLQSNLDVSFEDVDKDEGFVKDRLPKKIILRESLTRGEKMRLLDLVRQYEEVQRTRGIFLPASKTLKEFYNTVFRRFWDSSSKSYSPVVLRPARHSDLYFEIGHCRQDATSSQPEEEERGPKALKKTIPIFLSLNLEADEIDWRYHDKDGNRFKASDVTLHHGLSIRQAKKNLLDHQDQKETKRICEHNIDQIVHAARRRIVKWAVAGSAAQLGVDDEDKATMEILRLPSERFLARFEEACALRDYLVQRPKPSYKD</sequence>
<evidence type="ECO:0000256" key="1">
    <source>
        <dbReference type="SAM" id="MobiDB-lite"/>
    </source>
</evidence>
<dbReference type="OrthoDB" id="5077589at2759"/>
<dbReference type="Proteomes" id="UP000266234">
    <property type="component" value="Unassembled WGS sequence"/>
</dbReference>
<dbReference type="AlphaFoldDB" id="A0A395T5I2"/>
<feature type="region of interest" description="Disordered" evidence="1">
    <location>
        <begin position="75"/>
        <end position="111"/>
    </location>
</feature>
<protein>
    <submittedName>
        <fullName evidence="2">Uncharacterized protein</fullName>
    </submittedName>
</protein>
<accession>A0A395T5I2</accession>
<evidence type="ECO:0000313" key="3">
    <source>
        <dbReference type="Proteomes" id="UP000266234"/>
    </source>
</evidence>
<dbReference type="EMBL" id="PXOG01000038">
    <property type="protein sequence ID" value="RGP79940.1"/>
    <property type="molecule type" value="Genomic_DNA"/>
</dbReference>
<proteinExistence type="predicted"/>
<gene>
    <name evidence="2" type="ORF">FLONG3_1884</name>
</gene>
<dbReference type="STRING" id="694270.A0A395T5I2"/>
<reference evidence="2 3" key="1">
    <citation type="journal article" date="2018" name="PLoS Pathog.">
        <title>Evolution of structural diversity of trichothecenes, a family of toxins produced by plant pathogenic and entomopathogenic fungi.</title>
        <authorList>
            <person name="Proctor R.H."/>
            <person name="McCormick S.P."/>
            <person name="Kim H.S."/>
            <person name="Cardoza R.E."/>
            <person name="Stanley A.M."/>
            <person name="Lindo L."/>
            <person name="Kelly A."/>
            <person name="Brown D.W."/>
            <person name="Lee T."/>
            <person name="Vaughan M.M."/>
            <person name="Alexander N.J."/>
            <person name="Busman M."/>
            <person name="Gutierrez S."/>
        </authorList>
    </citation>
    <scope>NUCLEOTIDE SEQUENCE [LARGE SCALE GENOMIC DNA]</scope>
    <source>
        <strain evidence="2 3">NRRL 20695</strain>
    </source>
</reference>
<name>A0A395T5I2_9HYPO</name>
<organism evidence="2 3">
    <name type="scientific">Fusarium longipes</name>
    <dbReference type="NCBI Taxonomy" id="694270"/>
    <lineage>
        <taxon>Eukaryota</taxon>
        <taxon>Fungi</taxon>
        <taxon>Dikarya</taxon>
        <taxon>Ascomycota</taxon>
        <taxon>Pezizomycotina</taxon>
        <taxon>Sordariomycetes</taxon>
        <taxon>Hypocreomycetidae</taxon>
        <taxon>Hypocreales</taxon>
        <taxon>Nectriaceae</taxon>
        <taxon>Fusarium</taxon>
    </lineage>
</organism>